<dbReference type="EMBL" id="JQBT01000036">
    <property type="protein sequence ID" value="KRN78288.1"/>
    <property type="molecule type" value="Genomic_DNA"/>
</dbReference>
<organism evidence="2 3">
    <name type="scientific">Fructilactobacillus lindneri DSM 20690 = JCM 11027</name>
    <dbReference type="NCBI Taxonomy" id="1122148"/>
    <lineage>
        <taxon>Bacteria</taxon>
        <taxon>Bacillati</taxon>
        <taxon>Bacillota</taxon>
        <taxon>Bacilli</taxon>
        <taxon>Lactobacillales</taxon>
        <taxon>Lactobacillaceae</taxon>
        <taxon>Fructilactobacillus</taxon>
    </lineage>
</organism>
<dbReference type="SMART" id="SM00849">
    <property type="entry name" value="Lactamase_B"/>
    <property type="match status" value="1"/>
</dbReference>
<proteinExistence type="predicted"/>
<dbReference type="InterPro" id="IPR052533">
    <property type="entry name" value="WalJ/YycJ-like"/>
</dbReference>
<evidence type="ECO:0000313" key="2">
    <source>
        <dbReference type="EMBL" id="KRN78288.1"/>
    </source>
</evidence>
<dbReference type="PANTHER" id="PTHR47619">
    <property type="entry name" value="METALLO-HYDROLASE YYCJ-RELATED"/>
    <property type="match status" value="1"/>
</dbReference>
<dbReference type="Pfam" id="PF00753">
    <property type="entry name" value="Lactamase_B"/>
    <property type="match status" value="1"/>
</dbReference>
<comment type="caution">
    <text evidence="2">The sequence shown here is derived from an EMBL/GenBank/DDBJ whole genome shotgun (WGS) entry which is preliminary data.</text>
</comment>
<keyword evidence="3" id="KW-1185">Reference proteome</keyword>
<evidence type="ECO:0000259" key="1">
    <source>
        <dbReference type="SMART" id="SM00849"/>
    </source>
</evidence>
<sequence>MSDDSLKVSVLSSGSGGNCTYIETPQHKIIQDAGLSGIKIERLMKSIGKDLKDVDSLFVTHEHTDHAKAVGILARKYGMNVYANDATWKAMQRKIGKFPTEQKFVFAPDSTELFGDLDVESFSVEHDAAHAQFYNYHHNGKSFVIVTDTGSINDQIEGIIRNADGYLFECNYDTDMLMNGDYSYSTKMRIQSPTGHLSNVAGTEALMDIMGPATKQIFLAHRSHHNNTKSLARLTVASMMKNNGLGVGRDFKLFDTDVEKPSDLLTL</sequence>
<dbReference type="InterPro" id="IPR001279">
    <property type="entry name" value="Metallo-B-lactamas"/>
</dbReference>
<feature type="domain" description="Metallo-beta-lactamase" evidence="1">
    <location>
        <begin position="16"/>
        <end position="196"/>
    </location>
</feature>
<dbReference type="STRING" id="53444.AYR59_01420"/>
<evidence type="ECO:0000313" key="3">
    <source>
        <dbReference type="Proteomes" id="UP000051565"/>
    </source>
</evidence>
<dbReference type="GeneID" id="61249541"/>
<protein>
    <recommendedName>
        <fullName evidence="1">Metallo-beta-lactamase domain-containing protein</fullName>
    </recommendedName>
</protein>
<dbReference type="OrthoDB" id="9781189at2"/>
<dbReference type="PATRIC" id="fig|1122148.6.peg.1460"/>
<dbReference type="SUPFAM" id="SSF56281">
    <property type="entry name" value="Metallo-hydrolase/oxidoreductase"/>
    <property type="match status" value="1"/>
</dbReference>
<accession>A0A0R2JM56</accession>
<dbReference type="AlphaFoldDB" id="A0A0R2JM56"/>
<reference evidence="2 3" key="1">
    <citation type="journal article" date="2015" name="Genome Announc.">
        <title>Expanding the biotechnology potential of lactobacilli through comparative genomics of 213 strains and associated genera.</title>
        <authorList>
            <person name="Sun Z."/>
            <person name="Harris H.M."/>
            <person name="McCann A."/>
            <person name="Guo C."/>
            <person name="Argimon S."/>
            <person name="Zhang W."/>
            <person name="Yang X."/>
            <person name="Jeffery I.B."/>
            <person name="Cooney J.C."/>
            <person name="Kagawa T.F."/>
            <person name="Liu W."/>
            <person name="Song Y."/>
            <person name="Salvetti E."/>
            <person name="Wrobel A."/>
            <person name="Rasinkangas P."/>
            <person name="Parkhill J."/>
            <person name="Rea M.C."/>
            <person name="O'Sullivan O."/>
            <person name="Ritari J."/>
            <person name="Douillard F.P."/>
            <person name="Paul Ross R."/>
            <person name="Yang R."/>
            <person name="Briner A.E."/>
            <person name="Felis G.E."/>
            <person name="de Vos W.M."/>
            <person name="Barrangou R."/>
            <person name="Klaenhammer T.R."/>
            <person name="Caufield P.W."/>
            <person name="Cui Y."/>
            <person name="Zhang H."/>
            <person name="O'Toole P.W."/>
        </authorList>
    </citation>
    <scope>NUCLEOTIDE SEQUENCE [LARGE SCALE GENOMIC DNA]</scope>
    <source>
        <strain evidence="2 3">DSM 20690</strain>
    </source>
</reference>
<dbReference type="PANTHER" id="PTHR47619:SF1">
    <property type="entry name" value="EXODEOXYRIBONUCLEASE WALJ"/>
    <property type="match status" value="1"/>
</dbReference>
<gene>
    <name evidence="2" type="ORF">IV52_GL001422</name>
</gene>
<name>A0A0R2JM56_9LACO</name>
<dbReference type="RefSeq" id="WP_054646491.1">
    <property type="nucleotide sequence ID" value="NZ_FUXS01000003.1"/>
</dbReference>
<dbReference type="Proteomes" id="UP000051565">
    <property type="component" value="Unassembled WGS sequence"/>
</dbReference>
<dbReference type="Gene3D" id="3.60.15.10">
    <property type="entry name" value="Ribonuclease Z/Hydroxyacylglutathione hydrolase-like"/>
    <property type="match status" value="1"/>
</dbReference>
<dbReference type="InterPro" id="IPR036866">
    <property type="entry name" value="RibonucZ/Hydroxyglut_hydro"/>
</dbReference>